<evidence type="ECO:0000313" key="4">
    <source>
        <dbReference type="Proteomes" id="UP000001476"/>
    </source>
</evidence>
<dbReference type="STRING" id="515620.EUBELI_00801"/>
<reference evidence="3 4" key="1">
    <citation type="journal article" date="2009" name="Proc. Natl. Acad. Sci. U.S.A.">
        <title>Characterizing a model human gut microbiota composed of members of its two dominant bacterial phyla.</title>
        <authorList>
            <person name="Mahowald M.A."/>
            <person name="Rey F.E."/>
            <person name="Seedorf H."/>
            <person name="Turnbaugh P.J."/>
            <person name="Fulton R.S."/>
            <person name="Wollam A."/>
            <person name="Shah N."/>
            <person name="Wang C."/>
            <person name="Magrini V."/>
            <person name="Wilson R.K."/>
            <person name="Cantarel B.L."/>
            <person name="Coutinho P.M."/>
            <person name="Henrissat B."/>
            <person name="Crock L.W."/>
            <person name="Russell A."/>
            <person name="Verberkmoes N.C."/>
            <person name="Hettich R.L."/>
            <person name="Gordon J.I."/>
        </authorList>
    </citation>
    <scope>NUCLEOTIDE SEQUENCE [LARGE SCALE GENOMIC DNA]</scope>
    <source>
        <strain evidence="4">ATCC 27750 / DSM 3376 / VPI C15-48 / C15-B4</strain>
    </source>
</reference>
<sequence>MSGVLHGIKAQIVRVEVDVGNGIPSFDMSGFLSNEVKEARERVRVAIRNSGYELPPQRIAVNISPADIRKCGTGFDLPIALAILSANGYIDEVNLDNMMILGELSLDGSINGVRGVLPCVCSAKEAGIDKVLLPEVNINEGNIVKKISVMTAANLKQAVKYINEGIASHRSTTNDENNYKADMKNPEMDYSDIKGQFAAKRATMIAVAGMHNIMYMGPPGSGKTMMAKRIPTIMPEMTFDEKLAVTNIYSVAGQLGDNGGLMEDRPFRAPYHNVTKGAFFGGGIVPRPGEITLAGKGVLFLDEMTEFKPDILEGLRQPLEDKNITIVRMNRAYTYPADFMLVGAMNPCKCGYFPDRNRCNCFEQDIKRFMGKISMPLWDRFDMCIKTEEIGYSELGNKIHQNDGEELNSFSMKEHIMKARTTQLERFKGMDIMYNSQMNGRNINKFCRLGDEESKLIEKIFAKKKLTARGYHKILKTARTIADIEGNEYITTSNISEAFYYRGIPEITVH</sequence>
<name>C4Z5F0_LACE2</name>
<dbReference type="InterPro" id="IPR014721">
    <property type="entry name" value="Ribsml_uS5_D2-typ_fold_subgr"/>
</dbReference>
<dbReference type="Proteomes" id="UP000001476">
    <property type="component" value="Chromosome"/>
</dbReference>
<accession>C4Z5F0</accession>
<protein>
    <submittedName>
        <fullName evidence="3">Magnesium chelatase family protein</fullName>
    </submittedName>
</protein>
<dbReference type="KEGG" id="eel:EUBELI_00801"/>
<dbReference type="Pfam" id="PF01078">
    <property type="entry name" value="Mg_chelatase"/>
    <property type="match status" value="1"/>
</dbReference>
<dbReference type="Gene3D" id="3.40.50.300">
    <property type="entry name" value="P-loop containing nucleotide triphosphate hydrolases"/>
    <property type="match status" value="1"/>
</dbReference>
<evidence type="ECO:0000313" key="3">
    <source>
        <dbReference type="EMBL" id="ACR71809.1"/>
    </source>
</evidence>
<evidence type="ECO:0000259" key="1">
    <source>
        <dbReference type="Pfam" id="PF01078"/>
    </source>
</evidence>
<dbReference type="Gene3D" id="3.30.230.10">
    <property type="match status" value="1"/>
</dbReference>
<dbReference type="InterPro" id="IPR025158">
    <property type="entry name" value="Mg_chelat-rel_C"/>
</dbReference>
<keyword evidence="4" id="KW-1185">Reference proteome</keyword>
<dbReference type="NCBIfam" id="TIGR00368">
    <property type="entry name" value="YifB family Mg chelatase-like AAA ATPase"/>
    <property type="match status" value="1"/>
</dbReference>
<dbReference type="HOGENOM" id="CLU_026145_1_0_9"/>
<dbReference type="InterPro" id="IPR020568">
    <property type="entry name" value="Ribosomal_Su5_D2-typ_SF"/>
</dbReference>
<feature type="domain" description="Mg chelatase-related protein C-terminal" evidence="2">
    <location>
        <begin position="408"/>
        <end position="502"/>
    </location>
</feature>
<evidence type="ECO:0000259" key="2">
    <source>
        <dbReference type="Pfam" id="PF13335"/>
    </source>
</evidence>
<dbReference type="eggNOG" id="COG0606">
    <property type="taxonomic scope" value="Bacteria"/>
</dbReference>
<dbReference type="InterPro" id="IPR045006">
    <property type="entry name" value="CHLI-like"/>
</dbReference>
<gene>
    <name evidence="3" type="ordered locus">EUBELI_00801</name>
</gene>
<dbReference type="AlphaFoldDB" id="C4Z5F0"/>
<dbReference type="PANTHER" id="PTHR32039:SF7">
    <property type="entry name" value="COMPETENCE PROTEIN COMM"/>
    <property type="match status" value="1"/>
</dbReference>
<dbReference type="Pfam" id="PF13335">
    <property type="entry name" value="Mg_chelatase_C"/>
    <property type="match status" value="1"/>
</dbReference>
<dbReference type="InterPro" id="IPR004482">
    <property type="entry name" value="Mg_chelat-rel"/>
</dbReference>
<dbReference type="SUPFAM" id="SSF54211">
    <property type="entry name" value="Ribosomal protein S5 domain 2-like"/>
    <property type="match status" value="1"/>
</dbReference>
<dbReference type="EMBL" id="CP001104">
    <property type="protein sequence ID" value="ACR71809.1"/>
    <property type="molecule type" value="Genomic_DNA"/>
</dbReference>
<organism evidence="3 4">
    <name type="scientific">Lachnospira eligens (strain ATCC 27750 / DSM 3376 / VPI C15-48 / C15-B4)</name>
    <name type="common">Eubacterium eligens</name>
    <dbReference type="NCBI Taxonomy" id="515620"/>
    <lineage>
        <taxon>Bacteria</taxon>
        <taxon>Bacillati</taxon>
        <taxon>Bacillota</taxon>
        <taxon>Clostridia</taxon>
        <taxon>Lachnospirales</taxon>
        <taxon>Lachnospiraceae</taxon>
        <taxon>Lachnospira</taxon>
    </lineage>
</organism>
<dbReference type="PANTHER" id="PTHR32039">
    <property type="entry name" value="MAGNESIUM-CHELATASE SUBUNIT CHLI"/>
    <property type="match status" value="1"/>
</dbReference>
<dbReference type="InterPro" id="IPR000523">
    <property type="entry name" value="Mg_chelatse_chII-like_cat_dom"/>
</dbReference>
<dbReference type="SUPFAM" id="SSF52540">
    <property type="entry name" value="P-loop containing nucleoside triphosphate hydrolases"/>
    <property type="match status" value="1"/>
</dbReference>
<dbReference type="GO" id="GO:0005524">
    <property type="term" value="F:ATP binding"/>
    <property type="evidence" value="ECO:0007669"/>
    <property type="project" value="InterPro"/>
</dbReference>
<dbReference type="Pfam" id="PF13541">
    <property type="entry name" value="ChlI"/>
    <property type="match status" value="1"/>
</dbReference>
<feature type="domain" description="Magnesium chelatase ChlI-like catalytic" evidence="1">
    <location>
        <begin position="189"/>
        <end position="393"/>
    </location>
</feature>
<dbReference type="InterPro" id="IPR027417">
    <property type="entry name" value="P-loop_NTPase"/>
</dbReference>
<proteinExistence type="predicted"/>